<keyword evidence="1" id="KW-1133">Transmembrane helix</keyword>
<proteinExistence type="predicted"/>
<dbReference type="Pfam" id="PF00873">
    <property type="entry name" value="ACR_tran"/>
    <property type="match status" value="1"/>
</dbReference>
<dbReference type="InterPro" id="IPR001036">
    <property type="entry name" value="Acrflvin-R"/>
</dbReference>
<dbReference type="GO" id="GO:0005886">
    <property type="term" value="C:plasma membrane"/>
    <property type="evidence" value="ECO:0007669"/>
    <property type="project" value="TreeGrafter"/>
</dbReference>
<feature type="transmembrane region" description="Helical" evidence="1">
    <location>
        <begin position="137"/>
        <end position="164"/>
    </location>
</feature>
<dbReference type="Gene3D" id="3.30.70.1430">
    <property type="entry name" value="Multidrug efflux transporter AcrB pore domain"/>
    <property type="match status" value="1"/>
</dbReference>
<feature type="transmembrane region" description="Helical" evidence="1">
    <location>
        <begin position="62"/>
        <end position="83"/>
    </location>
</feature>
<sequence>MLSYGLGALGLKSEYSIVERTERLGLSFAVITFIPSVSIVVSLIGTFAFMQFMGFSLNLLTLFALVLAIGMVVDDAIIVVEAVQANFDKGYRSPYLASTDAMRSVAMALLTSTIVFMAVFIPVSMIDGTSGAFYRQFGLTMAVAVGISAINAFTLSPVLCALLLRPYTDENGQQRNNFSARFRKAFNAVFSVMSQKYAAIAFRFIRHKYLSFGIIAAAVALLLLLVKATPTSLVPDGDTGMLYVNLTTKPGMTLNETDRALQQLDKKLATPPASPTVLRSAAIRLPRKAVTRECSTCR</sequence>
<feature type="transmembrane region" description="Helical" evidence="1">
    <location>
        <begin position="209"/>
        <end position="226"/>
    </location>
</feature>
<reference evidence="2 3" key="1">
    <citation type="submission" date="2019-08" db="EMBL/GenBank/DDBJ databases">
        <title>In-depth cultivation of the pig gut microbiome towards novel bacterial diversity and tailored functional studies.</title>
        <authorList>
            <person name="Wylensek D."/>
            <person name="Hitch T.C.A."/>
            <person name="Clavel T."/>
        </authorList>
    </citation>
    <scope>NUCLEOTIDE SEQUENCE [LARGE SCALE GENOMIC DNA]</scope>
    <source>
        <strain evidence="2 3">LKV-178-WT-2A</strain>
    </source>
</reference>
<evidence type="ECO:0000256" key="1">
    <source>
        <dbReference type="SAM" id="Phobius"/>
    </source>
</evidence>
<comment type="caution">
    <text evidence="2">The sequence shown here is derived from an EMBL/GenBank/DDBJ whole genome shotgun (WGS) entry which is preliminary data.</text>
</comment>
<dbReference type="AlphaFoldDB" id="A0A7K0KDH4"/>
<dbReference type="PRINTS" id="PR00702">
    <property type="entry name" value="ACRIFLAVINRP"/>
</dbReference>
<dbReference type="PANTHER" id="PTHR32063:SF9">
    <property type="entry name" value="SIMILAR TO MULTIDRUG RESISTANCE PROTEIN MEXB"/>
    <property type="match status" value="1"/>
</dbReference>
<protein>
    <submittedName>
        <fullName evidence="2">Efflux RND transporter permease subunit</fullName>
    </submittedName>
</protein>
<dbReference type="PANTHER" id="PTHR32063">
    <property type="match status" value="1"/>
</dbReference>
<dbReference type="EMBL" id="VUNG01000007">
    <property type="protein sequence ID" value="MST83981.1"/>
    <property type="molecule type" value="Genomic_DNA"/>
</dbReference>
<dbReference type="Gene3D" id="1.20.1640.10">
    <property type="entry name" value="Multidrug efflux transporter AcrB transmembrane domain"/>
    <property type="match status" value="2"/>
</dbReference>
<feature type="transmembrane region" description="Helical" evidence="1">
    <location>
        <begin position="104"/>
        <end position="125"/>
    </location>
</feature>
<keyword evidence="3" id="KW-1185">Reference proteome</keyword>
<keyword evidence="1" id="KW-0472">Membrane</keyword>
<dbReference type="Proteomes" id="UP000438914">
    <property type="component" value="Unassembled WGS sequence"/>
</dbReference>
<name>A0A7K0KDH4_9BACT</name>
<dbReference type="GO" id="GO:0042910">
    <property type="term" value="F:xenobiotic transmembrane transporter activity"/>
    <property type="evidence" value="ECO:0007669"/>
    <property type="project" value="TreeGrafter"/>
</dbReference>
<keyword evidence="1" id="KW-0812">Transmembrane</keyword>
<dbReference type="SUPFAM" id="SSF82866">
    <property type="entry name" value="Multidrug efflux transporter AcrB transmembrane domain"/>
    <property type="match status" value="1"/>
</dbReference>
<gene>
    <name evidence="2" type="ORF">FYJ73_04750</name>
</gene>
<evidence type="ECO:0000313" key="2">
    <source>
        <dbReference type="EMBL" id="MST83981.1"/>
    </source>
</evidence>
<organism evidence="2 3">
    <name type="scientific">Hallella mizrahii</name>
    <dbReference type="NCBI Taxonomy" id="2606637"/>
    <lineage>
        <taxon>Bacteria</taxon>
        <taxon>Pseudomonadati</taxon>
        <taxon>Bacteroidota</taxon>
        <taxon>Bacteroidia</taxon>
        <taxon>Bacteroidales</taxon>
        <taxon>Prevotellaceae</taxon>
        <taxon>Hallella</taxon>
    </lineage>
</organism>
<accession>A0A7K0KDH4</accession>
<feature type="transmembrane region" description="Helical" evidence="1">
    <location>
        <begin position="24"/>
        <end position="50"/>
    </location>
</feature>
<evidence type="ECO:0000313" key="3">
    <source>
        <dbReference type="Proteomes" id="UP000438914"/>
    </source>
</evidence>